<reference evidence="2 3" key="1">
    <citation type="journal article" date="2016" name="Nat. Commun.">
        <title>Thousands of microbial genomes shed light on interconnected biogeochemical processes in an aquifer system.</title>
        <authorList>
            <person name="Anantharaman K."/>
            <person name="Brown C.T."/>
            <person name="Hug L.A."/>
            <person name="Sharon I."/>
            <person name="Castelle C.J."/>
            <person name="Probst A.J."/>
            <person name="Thomas B.C."/>
            <person name="Singh A."/>
            <person name="Wilkins M.J."/>
            <person name="Karaoz U."/>
            <person name="Brodie E.L."/>
            <person name="Williams K.H."/>
            <person name="Hubbard S.S."/>
            <person name="Banfield J.F."/>
        </authorList>
    </citation>
    <scope>NUCLEOTIDE SEQUENCE [LARGE SCALE GENOMIC DNA]</scope>
</reference>
<keyword evidence="1" id="KW-0812">Transmembrane</keyword>
<accession>A0A1F5WSE9</accession>
<feature type="transmembrane region" description="Helical" evidence="1">
    <location>
        <begin position="17"/>
        <end position="37"/>
    </location>
</feature>
<organism evidence="2 3">
    <name type="scientific">Candidatus Giovannonibacteria bacterium RIFCSPHIGHO2_12_FULL_43_15</name>
    <dbReference type="NCBI Taxonomy" id="1798341"/>
    <lineage>
        <taxon>Bacteria</taxon>
        <taxon>Candidatus Giovannoniibacteriota</taxon>
    </lineage>
</organism>
<dbReference type="SUPFAM" id="SSF48208">
    <property type="entry name" value="Six-hairpin glycosidases"/>
    <property type="match status" value="1"/>
</dbReference>
<proteinExistence type="predicted"/>
<sequence length="384" mass="44623">MKIKMEVGNIRDNKNKFFLALLAVFSLVLIYVLYDFFAGKDERKPLLELSGVEIAQRTAQFLDMSSKPNGMFVIRYQCDPESREEKKCREAPIEEPPHTGQIILAYYELTKRTGDNTYKEKADKALEVSIKLCHELDKNYCEWNFFPLYRYYKDTGDKKYLDAMLAVSGRFLDDKVPLKDAVGGNYGNKLAMLYEVTSERKYIDRLRHVADEVLNRGIESTDQKKPLYEDNGFIVKVGSFQAVWSVYLPAYSATKDEKYLIAAKDFYDKANLKVHLRELRRRLDIQNFAKIIDSLLILAEMENNQNSRYRDDALALMRSVVLHLWDSEEEVKFDGDYGFLSNFKKGENTKATLMSGWVAQELLKFDEEKFRVQLKKSEEAFTGS</sequence>
<evidence type="ECO:0000313" key="3">
    <source>
        <dbReference type="Proteomes" id="UP000177723"/>
    </source>
</evidence>
<comment type="caution">
    <text evidence="2">The sequence shown here is derived from an EMBL/GenBank/DDBJ whole genome shotgun (WGS) entry which is preliminary data.</text>
</comment>
<dbReference type="EMBL" id="MFHT01000003">
    <property type="protein sequence ID" value="OGF78251.1"/>
    <property type="molecule type" value="Genomic_DNA"/>
</dbReference>
<name>A0A1F5WSE9_9BACT</name>
<dbReference type="AlphaFoldDB" id="A0A1F5WSE9"/>
<dbReference type="Proteomes" id="UP000177723">
    <property type="component" value="Unassembled WGS sequence"/>
</dbReference>
<dbReference type="InterPro" id="IPR008928">
    <property type="entry name" value="6-hairpin_glycosidase_sf"/>
</dbReference>
<evidence type="ECO:0000256" key="1">
    <source>
        <dbReference type="SAM" id="Phobius"/>
    </source>
</evidence>
<keyword evidence="1" id="KW-0472">Membrane</keyword>
<gene>
    <name evidence="2" type="ORF">A3F23_02360</name>
</gene>
<dbReference type="GO" id="GO:0005975">
    <property type="term" value="P:carbohydrate metabolic process"/>
    <property type="evidence" value="ECO:0007669"/>
    <property type="project" value="InterPro"/>
</dbReference>
<evidence type="ECO:0000313" key="2">
    <source>
        <dbReference type="EMBL" id="OGF78251.1"/>
    </source>
</evidence>
<protein>
    <submittedName>
        <fullName evidence="2">Uncharacterized protein</fullName>
    </submittedName>
</protein>
<keyword evidence="1" id="KW-1133">Transmembrane helix</keyword>